<dbReference type="SMART" id="SM01303">
    <property type="entry name" value="RasGEF_N_2"/>
    <property type="match status" value="1"/>
</dbReference>
<dbReference type="SMART" id="SM01308">
    <property type="entry name" value="RICTOR_N"/>
    <property type="match status" value="1"/>
</dbReference>
<dbReference type="InterPro" id="IPR028268">
    <property type="entry name" value="Pianissimo_fam"/>
</dbReference>
<gene>
    <name evidence="6" type="ORF">M407DRAFT_70503</name>
</gene>
<dbReference type="InterPro" id="IPR016024">
    <property type="entry name" value="ARM-type_fold"/>
</dbReference>
<dbReference type="Pfam" id="PF14664">
    <property type="entry name" value="RICTOR_N"/>
    <property type="match status" value="1"/>
</dbReference>
<organism evidence="6 7">
    <name type="scientific">Tulasnella calospora MUT 4182</name>
    <dbReference type="NCBI Taxonomy" id="1051891"/>
    <lineage>
        <taxon>Eukaryota</taxon>
        <taxon>Fungi</taxon>
        <taxon>Dikarya</taxon>
        <taxon>Basidiomycota</taxon>
        <taxon>Agaricomycotina</taxon>
        <taxon>Agaricomycetes</taxon>
        <taxon>Cantharellales</taxon>
        <taxon>Tulasnellaceae</taxon>
        <taxon>Tulasnella</taxon>
    </lineage>
</organism>
<evidence type="ECO:0000259" key="3">
    <source>
        <dbReference type="SMART" id="SM01307"/>
    </source>
</evidence>
<dbReference type="Pfam" id="PF14668">
    <property type="entry name" value="RICTOR_V"/>
    <property type="match status" value="1"/>
</dbReference>
<dbReference type="AlphaFoldDB" id="A0A0C3QN29"/>
<dbReference type="EMBL" id="KN822983">
    <property type="protein sequence ID" value="KIO29376.1"/>
    <property type="molecule type" value="Genomic_DNA"/>
</dbReference>
<dbReference type="OrthoDB" id="271111at2759"/>
<comment type="similarity">
    <text evidence="1">Belongs to the RICTOR family.</text>
</comment>
<dbReference type="InterPro" id="IPR029453">
    <property type="entry name" value="Rictor_IV"/>
</dbReference>
<evidence type="ECO:0000259" key="5">
    <source>
        <dbReference type="SMART" id="SM01310"/>
    </source>
</evidence>
<keyword evidence="7" id="KW-1185">Reference proteome</keyword>
<dbReference type="HOGENOM" id="CLU_001013_0_1_1"/>
<sequence length="1160" mass="129648">MLNERDIDRSRTGIMTSLVAILQRSLRVCYELDIVEVVRAIVPALADYASKESRAATYRLIRHLLLDPDSVDRLHSFGLDWYIVRSLARDNKHAVEKEQAIKLIRAYIDIGSSRKSPTVGAGSGHVPLSEGVMRALVAVAEHPEDQFRHIALETLAEILLIDVDLVARTEGIRVLLQALADGPHEISPILANAFLYLVDSPRTRVYLKPGVDLEIALIGLTDAYGKGAAHAEQMRASSRVVATMLRSWSGLMYLCMDNMRAISSIINTLRIPSLETREVILDLFFEVLKIDTPDWYQAFIDGRRLTVIGPRGVAAIRKNPEPPDGAHNTDRLNISHQYIALLLLVFLEAGLLDALVGILESEDPTANLTRKVTLLLGEVLHISNRLLPSSMAAEVQSLPSLFALASDSHNIDNSRKVASAALASIDSFNRNHARLQRPKADGNRQRYPRANSIEDTMRRNQRQVEQAKIKLSMQIDDKSFQDTLMKTQVMVGKDPTKWELDIIMSLIEGPLLNPKRVEEAFRVLKWGKRLISFFHPVSGRFPTLKKSSYNFRYIHMGCSLLTTLISCPEGVKFLRDEDPLLKQIADCLNQLDPFNPGTVSDPLFSAEKIATTLTYGYIEMLGTLSKHADGIDLMERNKIFTNFYHISELKSREDLIKAIIENIDYTTGGHARIVLSKALTSSYMDIRFFATTHLGQLIRSASKANEWTLRLLLTQLYDPAVEVRELAVQYLEEACESMDVLELVVQMQPTLDHLGEIGHPLLLKFMSTTIGFRFLYKSGYIDREMDAWFHERNYQYVLQVEVYLAQIAKTELGCQVLSDKGHFAEFAHVMRQHGMESDDLDLIVKLKSVLWAVGNIGAALGGLPFLEEEGIIPNILDIAETSQVLSVRGTAFFVLGLISSTLQGAELLQEFEWEATLTPLGDTTGLCVPLDVAGFVQISHWPSAPDLREPRWIQPTDDSMELQILTAIGNLQNTVIANEAARSLTRFKSQHRQIFSSITLFYRVLHIISTQRYRLPVRRYILDLFDIDLDPDIMNALYNLSNTFHHRPESPSASVSPSRRKGHSRRVEENVGLGIRMAVAEGSQPVNGRAVDGKQHQGSHAKHSRRVNGSGEHQHVAGSSVATKQSRPAPQKNGSIALNPVKRIEGFGVDESVVSGGESS</sequence>
<dbReference type="SUPFAM" id="SSF48371">
    <property type="entry name" value="ARM repeat"/>
    <property type="match status" value="2"/>
</dbReference>
<name>A0A0C3QN29_9AGAM</name>
<dbReference type="Proteomes" id="UP000054248">
    <property type="component" value="Unassembled WGS sequence"/>
</dbReference>
<evidence type="ECO:0000256" key="1">
    <source>
        <dbReference type="ARBA" id="ARBA00008878"/>
    </source>
</evidence>
<dbReference type="STRING" id="1051891.A0A0C3QN29"/>
<dbReference type="InterPro" id="IPR029452">
    <property type="entry name" value="RICTOR_V"/>
</dbReference>
<dbReference type="InterPro" id="IPR029451">
    <property type="entry name" value="RICTOR_M"/>
</dbReference>
<dbReference type="GO" id="GO:0038203">
    <property type="term" value="P:TORC2 signaling"/>
    <property type="evidence" value="ECO:0007669"/>
    <property type="project" value="TreeGrafter"/>
</dbReference>
<feature type="compositionally biased region" description="Polar residues" evidence="2">
    <location>
        <begin position="1120"/>
        <end position="1136"/>
    </location>
</feature>
<feature type="compositionally biased region" description="Low complexity" evidence="2">
    <location>
        <begin position="1146"/>
        <end position="1160"/>
    </location>
</feature>
<protein>
    <recommendedName>
        <fullName evidence="8">REM-1 domain-containing protein</fullName>
    </recommendedName>
</protein>
<feature type="compositionally biased region" description="Basic residues" evidence="2">
    <location>
        <begin position="1097"/>
        <end position="1106"/>
    </location>
</feature>
<evidence type="ECO:0008006" key="8">
    <source>
        <dbReference type="Google" id="ProtNLM"/>
    </source>
</evidence>
<dbReference type="Pfam" id="PF14663">
    <property type="entry name" value="RasGEF_N_2"/>
    <property type="match status" value="1"/>
</dbReference>
<dbReference type="GO" id="GO:0031932">
    <property type="term" value="C:TORC2 complex"/>
    <property type="evidence" value="ECO:0007669"/>
    <property type="project" value="InterPro"/>
</dbReference>
<accession>A0A0C3QN29</accession>
<reference evidence="7" key="2">
    <citation type="submission" date="2015-01" db="EMBL/GenBank/DDBJ databases">
        <title>Evolutionary Origins and Diversification of the Mycorrhizal Mutualists.</title>
        <authorList>
            <consortium name="DOE Joint Genome Institute"/>
            <consortium name="Mycorrhizal Genomics Consortium"/>
            <person name="Kohler A."/>
            <person name="Kuo A."/>
            <person name="Nagy L.G."/>
            <person name="Floudas D."/>
            <person name="Copeland A."/>
            <person name="Barry K.W."/>
            <person name="Cichocki N."/>
            <person name="Veneault-Fourrey C."/>
            <person name="LaButti K."/>
            <person name="Lindquist E.A."/>
            <person name="Lipzen A."/>
            <person name="Lundell T."/>
            <person name="Morin E."/>
            <person name="Murat C."/>
            <person name="Riley R."/>
            <person name="Ohm R."/>
            <person name="Sun H."/>
            <person name="Tunlid A."/>
            <person name="Henrissat B."/>
            <person name="Grigoriev I.V."/>
            <person name="Hibbett D.S."/>
            <person name="Martin F."/>
        </authorList>
    </citation>
    <scope>NUCLEOTIDE SEQUENCE [LARGE SCALE GENOMIC DNA]</scope>
    <source>
        <strain evidence="7">MUT 4182</strain>
    </source>
</reference>
<dbReference type="SMART" id="SM01310">
    <property type="entry name" value="RICTOR_V"/>
    <property type="match status" value="1"/>
</dbReference>
<proteinExistence type="inferred from homology"/>
<feature type="domain" description="Rapamycin-insensitive companion of mTOR middle" evidence="3">
    <location>
        <begin position="475"/>
        <end position="700"/>
    </location>
</feature>
<evidence type="ECO:0000313" key="7">
    <source>
        <dbReference type="Proteomes" id="UP000054248"/>
    </source>
</evidence>
<feature type="domain" description="Rapamycin-insensitive companion of mTOR" evidence="5">
    <location>
        <begin position="843"/>
        <end position="915"/>
    </location>
</feature>
<evidence type="ECO:0000259" key="4">
    <source>
        <dbReference type="SMART" id="SM01308"/>
    </source>
</evidence>
<evidence type="ECO:0000256" key="2">
    <source>
        <dbReference type="SAM" id="MobiDB-lite"/>
    </source>
</evidence>
<evidence type="ECO:0000313" key="6">
    <source>
        <dbReference type="EMBL" id="KIO29376.1"/>
    </source>
</evidence>
<reference evidence="6 7" key="1">
    <citation type="submission" date="2014-04" db="EMBL/GenBank/DDBJ databases">
        <authorList>
            <consortium name="DOE Joint Genome Institute"/>
            <person name="Kuo A."/>
            <person name="Girlanda M."/>
            <person name="Perotto S."/>
            <person name="Kohler A."/>
            <person name="Nagy L.G."/>
            <person name="Floudas D."/>
            <person name="Copeland A."/>
            <person name="Barry K.W."/>
            <person name="Cichocki N."/>
            <person name="Veneault-Fourrey C."/>
            <person name="LaButti K."/>
            <person name="Lindquist E.A."/>
            <person name="Lipzen A."/>
            <person name="Lundell T."/>
            <person name="Morin E."/>
            <person name="Murat C."/>
            <person name="Sun H."/>
            <person name="Tunlid A."/>
            <person name="Henrissat B."/>
            <person name="Grigoriev I.V."/>
            <person name="Hibbett D.S."/>
            <person name="Martin F."/>
            <person name="Nordberg H.P."/>
            <person name="Cantor M.N."/>
            <person name="Hua S.X."/>
        </authorList>
    </citation>
    <scope>NUCLEOTIDE SEQUENCE [LARGE SCALE GENOMIC DNA]</scope>
    <source>
        <strain evidence="6 7">MUT 4182</strain>
    </source>
</reference>
<dbReference type="Gene3D" id="1.25.10.10">
    <property type="entry name" value="Leucine-rich Repeat Variant"/>
    <property type="match status" value="1"/>
</dbReference>
<dbReference type="InterPro" id="IPR028267">
    <property type="entry name" value="Pianissimo_N"/>
</dbReference>
<feature type="region of interest" description="Disordered" evidence="2">
    <location>
        <begin position="1082"/>
        <end position="1160"/>
    </location>
</feature>
<dbReference type="PANTHER" id="PTHR13298">
    <property type="entry name" value="CYTOSOLIC REGULATOR PIANISSIMO"/>
    <property type="match status" value="1"/>
</dbReference>
<dbReference type="PANTHER" id="PTHR13298:SF11">
    <property type="entry name" value="RAPAMYCIN-INSENSITIVE COMPANION OF MTOR"/>
    <property type="match status" value="1"/>
</dbReference>
<dbReference type="InterPro" id="IPR011989">
    <property type="entry name" value="ARM-like"/>
</dbReference>
<feature type="region of interest" description="Disordered" evidence="2">
    <location>
        <begin position="1044"/>
        <end position="1070"/>
    </location>
</feature>
<feature type="domain" description="Rapamycin-insensitive companion of mTOR N-terminal" evidence="4">
    <location>
        <begin position="12"/>
        <end position="388"/>
    </location>
</feature>
<dbReference type="Pfam" id="PF14666">
    <property type="entry name" value="RICTOR_M"/>
    <property type="match status" value="1"/>
</dbReference>
<dbReference type="SMART" id="SM01307">
    <property type="entry name" value="RICTOR_M"/>
    <property type="match status" value="1"/>
</dbReference>